<keyword evidence="2" id="KW-0378">Hydrolase</keyword>
<dbReference type="PANTHER" id="PTHR43309:SF5">
    <property type="entry name" value="5-OXOPROLINASE SUBUNIT C"/>
    <property type="match status" value="1"/>
</dbReference>
<dbReference type="PANTHER" id="PTHR43309">
    <property type="entry name" value="5-OXOPROLINASE SUBUNIT C"/>
    <property type="match status" value="1"/>
</dbReference>
<evidence type="ECO:0000256" key="1">
    <source>
        <dbReference type="ARBA" id="ARBA00022741"/>
    </source>
</evidence>
<evidence type="ECO:0000313" key="6">
    <source>
        <dbReference type="Proteomes" id="UP000829476"/>
    </source>
</evidence>
<keyword evidence="1" id="KW-0547">Nucleotide-binding</keyword>
<reference evidence="5 6" key="1">
    <citation type="journal article" date="2018" name="Int. J. Syst. Evol. Microbiol.">
        <title>Zhouia spongiae sp. nov., isolated from a marine sponge.</title>
        <authorList>
            <person name="Zhuang L."/>
            <person name="Lin B."/>
            <person name="Qin F."/>
            <person name="Luo L."/>
        </authorList>
    </citation>
    <scope>NUCLEOTIDE SEQUENCE [LARGE SCALE GENOMIC DNA]</scope>
    <source>
        <strain evidence="5 6">HN-Y44</strain>
    </source>
</reference>
<dbReference type="EMBL" id="CP094326">
    <property type="protein sequence ID" value="UNY98268.1"/>
    <property type="molecule type" value="Genomic_DNA"/>
</dbReference>
<organism evidence="5 6">
    <name type="scientific">Zhouia spongiae</name>
    <dbReference type="NCBI Taxonomy" id="2202721"/>
    <lineage>
        <taxon>Bacteria</taxon>
        <taxon>Pseudomonadati</taxon>
        <taxon>Bacteroidota</taxon>
        <taxon>Flavobacteriia</taxon>
        <taxon>Flavobacteriales</taxon>
        <taxon>Flavobacteriaceae</taxon>
        <taxon>Zhouia</taxon>
    </lineage>
</organism>
<dbReference type="Pfam" id="PF02626">
    <property type="entry name" value="CT_A_B"/>
    <property type="match status" value="1"/>
</dbReference>
<feature type="domain" description="Carboxyltransferase" evidence="4">
    <location>
        <begin position="23"/>
        <end position="278"/>
    </location>
</feature>
<protein>
    <submittedName>
        <fullName evidence="5">Biotin-dependent carboxyltransferase family protein</fullName>
    </submittedName>
</protein>
<dbReference type="RefSeq" id="WP_242936675.1">
    <property type="nucleotide sequence ID" value="NZ_CP094326.1"/>
</dbReference>
<evidence type="ECO:0000256" key="2">
    <source>
        <dbReference type="ARBA" id="ARBA00022801"/>
    </source>
</evidence>
<dbReference type="InterPro" id="IPR052708">
    <property type="entry name" value="PxpC"/>
</dbReference>
<name>A0ABY3YM88_9FLAO</name>
<evidence type="ECO:0000313" key="5">
    <source>
        <dbReference type="EMBL" id="UNY98268.1"/>
    </source>
</evidence>
<dbReference type="InterPro" id="IPR029000">
    <property type="entry name" value="Cyclophilin-like_dom_sf"/>
</dbReference>
<dbReference type="SMART" id="SM00797">
    <property type="entry name" value="AHS2"/>
    <property type="match status" value="1"/>
</dbReference>
<dbReference type="InterPro" id="IPR003778">
    <property type="entry name" value="CT_A_B"/>
</dbReference>
<gene>
    <name evidence="5" type="ORF">MQE36_14395</name>
</gene>
<evidence type="ECO:0000256" key="3">
    <source>
        <dbReference type="ARBA" id="ARBA00022840"/>
    </source>
</evidence>
<evidence type="ECO:0000259" key="4">
    <source>
        <dbReference type="SMART" id="SM00797"/>
    </source>
</evidence>
<keyword evidence="3" id="KW-0067">ATP-binding</keyword>
<sequence>MIKVVKTGFYTTIQDTGRYGYRHKGIPVSGVMDAYSANLANALLGNDKNAAVLEMTMLGPTLLFMTETEIAITGACMSAALNNESIINNKKYLVKSGDILAFKAVTKGFRSYLAVKDGIQTPGVLGSRSMYIPITNRSQIENNTIIPVDTRIGHTIGYAHIKRDWSWFTDPVLDVYKGPEYDLFPEIGKSLEKNYTVSNVNNRMAYQVEEAFLVHRHSILTSATLPGTVQLTPSGKLIILMKDAQTTGGYPRILQLSDMAMAKLAQKRMGDVISFQLL</sequence>
<dbReference type="Proteomes" id="UP000829476">
    <property type="component" value="Chromosome"/>
</dbReference>
<accession>A0ABY3YM88</accession>
<keyword evidence="6" id="KW-1185">Reference proteome</keyword>
<dbReference type="Gene3D" id="2.40.100.10">
    <property type="entry name" value="Cyclophilin-like"/>
    <property type="match status" value="1"/>
</dbReference>
<proteinExistence type="predicted"/>